<evidence type="ECO:0000256" key="1">
    <source>
        <dbReference type="ARBA" id="ARBA00010211"/>
    </source>
</evidence>
<dbReference type="FunFam" id="3.90.850.10:FF:000003">
    <property type="entry name" value="Fumarylacetoacetate hydrolase domain-containing 1"/>
    <property type="match status" value="1"/>
</dbReference>
<dbReference type="InterPro" id="IPR036663">
    <property type="entry name" value="Fumarylacetoacetase_C_sf"/>
</dbReference>
<dbReference type="Pfam" id="PF01557">
    <property type="entry name" value="FAA_hydrolase"/>
    <property type="match status" value="1"/>
</dbReference>
<dbReference type="Proteomes" id="UP000812966">
    <property type="component" value="Unassembled WGS sequence"/>
</dbReference>
<dbReference type="PANTHER" id="PTHR11820:SF7">
    <property type="entry name" value="ACYLPYRUVASE FAHD1, MITOCHONDRIAL"/>
    <property type="match status" value="1"/>
</dbReference>
<dbReference type="EMBL" id="JABELV010000022">
    <property type="protein sequence ID" value="KAG7563002.1"/>
    <property type="molecule type" value="Genomic_DNA"/>
</dbReference>
<proteinExistence type="inferred from homology"/>
<keyword evidence="2" id="KW-0479">Metal-binding</keyword>
<comment type="similarity">
    <text evidence="1">Belongs to the FAH family.</text>
</comment>
<evidence type="ECO:0000313" key="4">
    <source>
        <dbReference type="EMBL" id="KAG7563002.1"/>
    </source>
</evidence>
<dbReference type="Gene3D" id="3.90.850.10">
    <property type="entry name" value="Fumarylacetoacetase-like, C-terminal domain"/>
    <property type="match status" value="1"/>
</dbReference>
<dbReference type="PANTHER" id="PTHR11820">
    <property type="entry name" value="ACYLPYRUVASE"/>
    <property type="match status" value="1"/>
</dbReference>
<feature type="domain" description="Fumarylacetoacetase-like C-terminal" evidence="3">
    <location>
        <begin position="12"/>
        <end position="202"/>
    </location>
</feature>
<dbReference type="GO" id="GO:0019752">
    <property type="term" value="P:carboxylic acid metabolic process"/>
    <property type="evidence" value="ECO:0007669"/>
    <property type="project" value="UniProtKB-ARBA"/>
</dbReference>
<gene>
    <name evidence="4" type="ORF">FFLO_01560</name>
</gene>
<reference evidence="4" key="1">
    <citation type="submission" date="2020-04" db="EMBL/GenBank/DDBJ databases">
        <title>Analysis of mating type loci in Filobasidium floriforme.</title>
        <authorList>
            <person name="Nowrousian M."/>
        </authorList>
    </citation>
    <scope>NUCLEOTIDE SEQUENCE</scope>
    <source>
        <strain evidence="4">CBS 6242</strain>
    </source>
</reference>
<name>A0A8K0JQ15_9TREE</name>
<sequence>MASTFSKTGRNIICIGRNYIDHAKELGNKVPKEPFYFLKPTSSYLQHGQGKIEIPRGVVAHHEVELGVVIGKGGRDIPPSKAFDHVAGYTLAIDVTGRNMQDVVKGKGLPWAAAKGFDTFAPVGRFIPKSSLPDPDNVGLTLSINGQTKQSGVTGDMQFKIPQLIGHVSSIFGLNEGDLIMTGTPAGVGEMKPSDKITVRMTSPGLEGEVVDELEWDCVQREGGYEFKG</sequence>
<dbReference type="SUPFAM" id="SSF56529">
    <property type="entry name" value="FAH"/>
    <property type="match status" value="1"/>
</dbReference>
<dbReference type="AlphaFoldDB" id="A0A8K0JQ15"/>
<dbReference type="GO" id="GO:0005739">
    <property type="term" value="C:mitochondrion"/>
    <property type="evidence" value="ECO:0007669"/>
    <property type="project" value="TreeGrafter"/>
</dbReference>
<keyword evidence="5" id="KW-1185">Reference proteome</keyword>
<evidence type="ECO:0000256" key="2">
    <source>
        <dbReference type="ARBA" id="ARBA00022723"/>
    </source>
</evidence>
<dbReference type="GO" id="GO:0046872">
    <property type="term" value="F:metal ion binding"/>
    <property type="evidence" value="ECO:0007669"/>
    <property type="project" value="UniProtKB-KW"/>
</dbReference>
<comment type="caution">
    <text evidence="4">The sequence shown here is derived from an EMBL/GenBank/DDBJ whole genome shotgun (WGS) entry which is preliminary data.</text>
</comment>
<accession>A0A8K0JQ15</accession>
<evidence type="ECO:0000313" key="5">
    <source>
        <dbReference type="Proteomes" id="UP000812966"/>
    </source>
</evidence>
<protein>
    <recommendedName>
        <fullName evidence="3">Fumarylacetoacetase-like C-terminal domain-containing protein</fullName>
    </recommendedName>
</protein>
<dbReference type="GO" id="GO:0018773">
    <property type="term" value="F:acetylpyruvate hydrolase activity"/>
    <property type="evidence" value="ECO:0007669"/>
    <property type="project" value="TreeGrafter"/>
</dbReference>
<dbReference type="OrthoDB" id="74910at2759"/>
<dbReference type="InterPro" id="IPR011234">
    <property type="entry name" value="Fumarylacetoacetase-like_C"/>
</dbReference>
<organism evidence="4 5">
    <name type="scientific">Filobasidium floriforme</name>
    <dbReference type="NCBI Taxonomy" id="5210"/>
    <lineage>
        <taxon>Eukaryota</taxon>
        <taxon>Fungi</taxon>
        <taxon>Dikarya</taxon>
        <taxon>Basidiomycota</taxon>
        <taxon>Agaricomycotina</taxon>
        <taxon>Tremellomycetes</taxon>
        <taxon>Filobasidiales</taxon>
        <taxon>Filobasidiaceae</taxon>
        <taxon>Filobasidium</taxon>
    </lineage>
</organism>
<evidence type="ECO:0000259" key="3">
    <source>
        <dbReference type="Pfam" id="PF01557"/>
    </source>
</evidence>